<dbReference type="EMBL" id="JAHHZF010000011">
    <property type="protein sequence ID" value="MBT9292007.1"/>
    <property type="molecule type" value="Genomic_DNA"/>
</dbReference>
<evidence type="ECO:0000313" key="7">
    <source>
        <dbReference type="Proteomes" id="UP000766595"/>
    </source>
</evidence>
<evidence type="ECO:0000313" key="6">
    <source>
        <dbReference type="EMBL" id="MBT9292007.1"/>
    </source>
</evidence>
<evidence type="ECO:0000256" key="2">
    <source>
        <dbReference type="ARBA" id="ARBA00023125"/>
    </source>
</evidence>
<feature type="domain" description="HTH crp-type" evidence="5">
    <location>
        <begin position="146"/>
        <end position="228"/>
    </location>
</feature>
<comment type="caution">
    <text evidence="6">The sequence shown here is derived from an EMBL/GenBank/DDBJ whole genome shotgun (WGS) entry which is preliminary data.</text>
</comment>
<dbReference type="Pfam" id="PF13545">
    <property type="entry name" value="HTH_Crp_2"/>
    <property type="match status" value="1"/>
</dbReference>
<dbReference type="GO" id="GO:0005829">
    <property type="term" value="C:cytosol"/>
    <property type="evidence" value="ECO:0007669"/>
    <property type="project" value="TreeGrafter"/>
</dbReference>
<dbReference type="SMART" id="SM00100">
    <property type="entry name" value="cNMP"/>
    <property type="match status" value="1"/>
</dbReference>
<gene>
    <name evidence="6" type="ORF">KL771_21265</name>
</gene>
<dbReference type="SUPFAM" id="SSF46785">
    <property type="entry name" value="Winged helix' DNA-binding domain"/>
    <property type="match status" value="1"/>
</dbReference>
<name>A0A947GEI7_9HYPH</name>
<feature type="domain" description="Cyclic nucleotide-binding" evidence="4">
    <location>
        <begin position="40"/>
        <end position="91"/>
    </location>
</feature>
<sequence>MAYSDRGLAAGGSARLGGNTHGDEAWAEFARSPRVKTNRYEAHDVVFFEGDPAERIYELIEGAVMLYKLLPDGRRQVVEILGPNDMFGLLSSRQYDCNAETLTPAVIRVVDRRDAEQTLAAQSHITRCLLAQMEALHEHAVLLGRKSAYERVSSFLMRFVAGRGTADCPGPTAAGRDEHVIALNMTRQEIADYLGLTIETVSRVISDLKRRGLIAIEKQDRIRITNVCTMCHQTGTQ</sequence>
<dbReference type="Gene3D" id="1.10.10.10">
    <property type="entry name" value="Winged helix-like DNA-binding domain superfamily/Winged helix DNA-binding domain"/>
    <property type="match status" value="1"/>
</dbReference>
<dbReference type="PROSITE" id="PS00042">
    <property type="entry name" value="HTH_CRP_1"/>
    <property type="match status" value="1"/>
</dbReference>
<evidence type="ECO:0000256" key="1">
    <source>
        <dbReference type="ARBA" id="ARBA00023015"/>
    </source>
</evidence>
<dbReference type="InterPro" id="IPR018490">
    <property type="entry name" value="cNMP-bd_dom_sf"/>
</dbReference>
<keyword evidence="1" id="KW-0805">Transcription regulation</keyword>
<keyword evidence="7" id="KW-1185">Reference proteome</keyword>
<organism evidence="6 7">
    <name type="scientific">Prosthecodimorpha staleyi</name>
    <dbReference type="NCBI Taxonomy" id="2840188"/>
    <lineage>
        <taxon>Bacteria</taxon>
        <taxon>Pseudomonadati</taxon>
        <taxon>Pseudomonadota</taxon>
        <taxon>Alphaproteobacteria</taxon>
        <taxon>Hyphomicrobiales</taxon>
        <taxon>Ancalomicrobiaceae</taxon>
        <taxon>Prosthecodimorpha</taxon>
    </lineage>
</organism>
<dbReference type="SMART" id="SM00419">
    <property type="entry name" value="HTH_CRP"/>
    <property type="match status" value="1"/>
</dbReference>
<keyword evidence="3" id="KW-0804">Transcription</keyword>
<evidence type="ECO:0000259" key="4">
    <source>
        <dbReference type="PROSITE" id="PS50042"/>
    </source>
</evidence>
<dbReference type="RefSeq" id="WP_083463494.1">
    <property type="nucleotide sequence ID" value="NZ_JAHHZF010000011.1"/>
</dbReference>
<dbReference type="SUPFAM" id="SSF51206">
    <property type="entry name" value="cAMP-binding domain-like"/>
    <property type="match status" value="1"/>
</dbReference>
<dbReference type="Proteomes" id="UP000766595">
    <property type="component" value="Unassembled WGS sequence"/>
</dbReference>
<keyword evidence="2" id="KW-0238">DNA-binding</keyword>
<dbReference type="Gene3D" id="2.60.120.10">
    <property type="entry name" value="Jelly Rolls"/>
    <property type="match status" value="1"/>
</dbReference>
<dbReference type="InterPro" id="IPR018335">
    <property type="entry name" value="Tscrpt_reg_HTH_Crp-type_CS"/>
</dbReference>
<evidence type="ECO:0000259" key="5">
    <source>
        <dbReference type="PROSITE" id="PS51063"/>
    </source>
</evidence>
<dbReference type="InterPro" id="IPR014710">
    <property type="entry name" value="RmlC-like_jellyroll"/>
</dbReference>
<dbReference type="PRINTS" id="PR00034">
    <property type="entry name" value="HTHCRP"/>
</dbReference>
<accession>A0A947GEI7</accession>
<dbReference type="InterPro" id="IPR050397">
    <property type="entry name" value="Env_Response_Regulators"/>
</dbReference>
<dbReference type="PROSITE" id="PS51063">
    <property type="entry name" value="HTH_CRP_2"/>
    <property type="match status" value="1"/>
</dbReference>
<dbReference type="InterPro" id="IPR036388">
    <property type="entry name" value="WH-like_DNA-bd_sf"/>
</dbReference>
<dbReference type="InterPro" id="IPR012318">
    <property type="entry name" value="HTH_CRP"/>
</dbReference>
<dbReference type="PANTHER" id="PTHR24567">
    <property type="entry name" value="CRP FAMILY TRANSCRIPTIONAL REGULATORY PROTEIN"/>
    <property type="match status" value="1"/>
</dbReference>
<reference evidence="6 7" key="1">
    <citation type="submission" date="2021-06" db="EMBL/GenBank/DDBJ databases">
        <authorList>
            <person name="Grouzdev D.S."/>
            <person name="Koziaeva V."/>
        </authorList>
    </citation>
    <scope>NUCLEOTIDE SEQUENCE [LARGE SCALE GENOMIC DNA]</scope>
    <source>
        <strain evidence="6 7">22</strain>
    </source>
</reference>
<dbReference type="AlphaFoldDB" id="A0A947GEI7"/>
<dbReference type="GO" id="GO:0003677">
    <property type="term" value="F:DNA binding"/>
    <property type="evidence" value="ECO:0007669"/>
    <property type="project" value="UniProtKB-KW"/>
</dbReference>
<dbReference type="PROSITE" id="PS50042">
    <property type="entry name" value="CNMP_BINDING_3"/>
    <property type="match status" value="1"/>
</dbReference>
<dbReference type="InterPro" id="IPR000595">
    <property type="entry name" value="cNMP-bd_dom"/>
</dbReference>
<proteinExistence type="predicted"/>
<evidence type="ECO:0000256" key="3">
    <source>
        <dbReference type="ARBA" id="ARBA00023163"/>
    </source>
</evidence>
<dbReference type="CDD" id="cd00092">
    <property type="entry name" value="HTH_CRP"/>
    <property type="match status" value="1"/>
</dbReference>
<dbReference type="Pfam" id="PF00027">
    <property type="entry name" value="cNMP_binding"/>
    <property type="match status" value="1"/>
</dbReference>
<protein>
    <submittedName>
        <fullName evidence="6">Helix-turn-helix domain-containing protein</fullName>
    </submittedName>
</protein>
<dbReference type="InterPro" id="IPR036390">
    <property type="entry name" value="WH_DNA-bd_sf"/>
</dbReference>
<dbReference type="PANTHER" id="PTHR24567:SF75">
    <property type="entry name" value="FUMARATE AND NITRATE REDUCTION REGULATORY PROTEIN"/>
    <property type="match status" value="1"/>
</dbReference>
<dbReference type="CDD" id="cd00038">
    <property type="entry name" value="CAP_ED"/>
    <property type="match status" value="1"/>
</dbReference>
<dbReference type="GO" id="GO:0003700">
    <property type="term" value="F:DNA-binding transcription factor activity"/>
    <property type="evidence" value="ECO:0007669"/>
    <property type="project" value="InterPro"/>
</dbReference>